<evidence type="ECO:0000313" key="2">
    <source>
        <dbReference type="Proteomes" id="UP000285773"/>
    </source>
</evidence>
<gene>
    <name evidence="1" type="ORF">DW820_05655</name>
</gene>
<reference evidence="1 2" key="1">
    <citation type="submission" date="2018-08" db="EMBL/GenBank/DDBJ databases">
        <title>A genome reference for cultivated species of the human gut microbiota.</title>
        <authorList>
            <person name="Zou Y."/>
            <person name="Xue W."/>
            <person name="Luo G."/>
        </authorList>
    </citation>
    <scope>NUCLEOTIDE SEQUENCE [LARGE SCALE GENOMIC DNA]</scope>
    <source>
        <strain evidence="1 2">AM33-3BH</strain>
    </source>
</reference>
<dbReference type="AlphaFoldDB" id="A0A414CIP9"/>
<dbReference type="RefSeq" id="WP_118095702.1">
    <property type="nucleotide sequence ID" value="NZ_QSIO01000002.1"/>
</dbReference>
<evidence type="ECO:0000313" key="1">
    <source>
        <dbReference type="EMBL" id="RHC94823.1"/>
    </source>
</evidence>
<accession>A0A414CIP9</accession>
<protein>
    <submittedName>
        <fullName evidence="1">Uncharacterized protein</fullName>
    </submittedName>
</protein>
<organism evidence="1 2">
    <name type="scientific">Streptococcus parasanguinis</name>
    <dbReference type="NCBI Taxonomy" id="1318"/>
    <lineage>
        <taxon>Bacteria</taxon>
        <taxon>Bacillati</taxon>
        <taxon>Bacillota</taxon>
        <taxon>Bacilli</taxon>
        <taxon>Lactobacillales</taxon>
        <taxon>Streptococcaceae</taxon>
        <taxon>Streptococcus</taxon>
    </lineage>
</organism>
<comment type="caution">
    <text evidence="1">The sequence shown here is derived from an EMBL/GenBank/DDBJ whole genome shotgun (WGS) entry which is preliminary data.</text>
</comment>
<dbReference type="EMBL" id="QSIO01000002">
    <property type="protein sequence ID" value="RHC94823.1"/>
    <property type="molecule type" value="Genomic_DNA"/>
</dbReference>
<dbReference type="Proteomes" id="UP000285773">
    <property type="component" value="Unassembled WGS sequence"/>
</dbReference>
<sequence length="164" mass="18444">MKKSKLFYKQVWFIIFIILVVIGGISSLTKPKSKTTSSAEKSATIKNNTFKMTDKLGEEFAIYLRENAEVLDNGDKIEFVTGGNATAVSVRVGESWSAESTSRKIYLANSFLKQKNELFKKWAKENNYKINPEKDTPELIVKVSDADKTTIAQEHGGKMKILNN</sequence>
<name>A0A414CIP9_STRPA</name>
<proteinExistence type="predicted"/>